<dbReference type="Pfam" id="PF10537">
    <property type="entry name" value="WAC_Acf1_DNA_bd"/>
    <property type="match status" value="1"/>
</dbReference>
<evidence type="ECO:0000256" key="2">
    <source>
        <dbReference type="ARBA" id="ARBA00023242"/>
    </source>
</evidence>
<dbReference type="Proteomes" id="UP000191144">
    <property type="component" value="Chromosome B"/>
</dbReference>
<dbReference type="InterPro" id="IPR013136">
    <property type="entry name" value="WSTF_Acf1_Cbp146"/>
</dbReference>
<feature type="domain" description="DDT" evidence="5">
    <location>
        <begin position="347"/>
        <end position="408"/>
    </location>
</feature>
<sequence>MVFCRRKPLVLPAPRPLPANINVRVWHINETGEWFLKYTEYLERMDFYMRRQFSCEITGSSFLTFFEALNSEETEFRLVEERFPLKLREPVAKFMHFNEIGRVDLLVERAYSRFKADFYPGERVFLRRKSDKVAEDSAPNAHKSYIVKEKASFNAVFDLTGSQVIKPAFSKYMITEEFGANSLMVDQHEIYRDRTSFTKHLIKCFCKITLRRASAKSGAPLCVKDEYLAMYGLTLDWPVSMLKYKEEVPEPRLPRPNSQLAQNGSKPLPCPPHNQNNAKRSIDNPNNDTENKKQKSTAEPTTCPSPAASAVEDSTRPYNGPNRALKNAFYYNKDLDHVPVTQPGQRFEHMYKLLEVFQFCQTFSKVLLLSPFSLDNFIRSLKSTGPKATALFTIKGRVNSPLFEQKSSTKTVDLDGDENLQDTLDRAEKRCPGIRDLVENQSSSLVSFEVSAVDENESVTFDNVESSGTSLIIECFVALERLFVNESGDWNCMVMDKWYDEDEMADLPAKPESVDAERDVEDSKDDTKQDDDTFTDPEIDVLLERCLNFRKVSWTERLSKRQFKNGFWIIVLLGIFQDCMHIPMYTSFAHRFIRAVVPSEGSATHLNKILWQNFCENLSLEDKLYALWILVDIASNFSQDIKTYVEDTLDVCTQIRSEKLKLSKRLKSEMQSISQLSNDQDQSNEIQSQIDNHQAAINKINHDREYLTQKLIENDVRRLRPLGSDRNGNKYYWQELSGVPRISKDDNHEIGSGRIWVRGISVRDAERLLELPSDKLTSWKKLASESSIFEATAKTFQIARTNNAALVCETNAEDPILVFPDGSVNTSLIDSSPLYRKIVDETPENILLSESLWVSIENLEDVNELMQWAADDVANDQVLSKQMRAIKEPLMESLKRRRGISDASIKSTEMQRLEHAIAVNSISESEINQCQIDNEEKQIVDDDEELEKIATEIMELDDGRQTKTSLNRIRELEERRDYLLNARTFKEHTERQQSRALRKKAISAIEEKVRNQEAALSFYMNKVTQISNPSEKLWTNELARKLWNTSLYLGASGKPVTRNKLSVKERMTEIFDGMTSTHQKRT</sequence>
<keyword evidence="2 3" id="KW-0539">Nucleus</keyword>
<feature type="region of interest" description="Disordered" evidence="4">
    <location>
        <begin position="250"/>
        <end position="319"/>
    </location>
</feature>
<organism evidence="7 8">
    <name type="scientific">Lachancea meyersii CBS 8951</name>
    <dbReference type="NCBI Taxonomy" id="1266667"/>
    <lineage>
        <taxon>Eukaryota</taxon>
        <taxon>Fungi</taxon>
        <taxon>Dikarya</taxon>
        <taxon>Ascomycota</taxon>
        <taxon>Saccharomycotina</taxon>
        <taxon>Saccharomycetes</taxon>
        <taxon>Saccharomycetales</taxon>
        <taxon>Saccharomycetaceae</taxon>
        <taxon>Lachancea</taxon>
    </lineage>
</organism>
<feature type="region of interest" description="Disordered" evidence="4">
    <location>
        <begin position="508"/>
        <end position="533"/>
    </location>
</feature>
<gene>
    <name evidence="7" type="ORF">LAME_0B04632G</name>
</gene>
<dbReference type="Pfam" id="PF02791">
    <property type="entry name" value="DDT"/>
    <property type="match status" value="1"/>
</dbReference>
<dbReference type="GO" id="GO:0031509">
    <property type="term" value="P:subtelomeric heterochromatin formation"/>
    <property type="evidence" value="ECO:0007669"/>
    <property type="project" value="TreeGrafter"/>
</dbReference>
<reference evidence="8" key="1">
    <citation type="submission" date="2016-03" db="EMBL/GenBank/DDBJ databases">
        <authorList>
            <person name="Devillers Hugo."/>
        </authorList>
    </citation>
    <scope>NUCLEOTIDE SEQUENCE [LARGE SCALE GENOMIC DNA]</scope>
</reference>
<evidence type="ECO:0000259" key="6">
    <source>
        <dbReference type="PROSITE" id="PS51136"/>
    </source>
</evidence>
<evidence type="ECO:0000259" key="5">
    <source>
        <dbReference type="PROSITE" id="PS50827"/>
    </source>
</evidence>
<dbReference type="AlphaFoldDB" id="A0A1G4IV46"/>
<comment type="subcellular location">
    <subcellularLocation>
        <location evidence="1 3">Nucleus</location>
    </subcellularLocation>
</comment>
<dbReference type="GO" id="GO:0005634">
    <property type="term" value="C:nucleus"/>
    <property type="evidence" value="ECO:0007669"/>
    <property type="project" value="UniProtKB-SubCell"/>
</dbReference>
<dbReference type="PROSITE" id="PS50827">
    <property type="entry name" value="DDT"/>
    <property type="match status" value="1"/>
</dbReference>
<dbReference type="PANTHER" id="PTHR32075:SF6">
    <property type="entry name" value="ISWI CHROMATIN-REMODELING COMPLEX SUBUNIT YPL216W-RELATED"/>
    <property type="match status" value="1"/>
</dbReference>
<keyword evidence="8" id="KW-1185">Reference proteome</keyword>
<feature type="compositionally biased region" description="Polar residues" evidence="4">
    <location>
        <begin position="273"/>
        <end position="288"/>
    </location>
</feature>
<evidence type="ECO:0000256" key="4">
    <source>
        <dbReference type="SAM" id="MobiDB-lite"/>
    </source>
</evidence>
<evidence type="ECO:0000256" key="3">
    <source>
        <dbReference type="PROSITE-ProRule" id="PRU00475"/>
    </source>
</evidence>
<dbReference type="SMART" id="SM00571">
    <property type="entry name" value="DDT"/>
    <property type="match status" value="1"/>
</dbReference>
<feature type="compositionally biased region" description="Polar residues" evidence="4">
    <location>
        <begin position="256"/>
        <end position="265"/>
    </location>
</feature>
<dbReference type="OrthoDB" id="332390at2759"/>
<protein>
    <submittedName>
        <fullName evidence="7">LAME_0B04632g1_1</fullName>
    </submittedName>
</protein>
<feature type="domain" description="WAC" evidence="6">
    <location>
        <begin position="23"/>
        <end position="132"/>
    </location>
</feature>
<dbReference type="EMBL" id="LT598478">
    <property type="protein sequence ID" value="SCU80806.1"/>
    <property type="molecule type" value="Genomic_DNA"/>
</dbReference>
<evidence type="ECO:0000313" key="8">
    <source>
        <dbReference type="Proteomes" id="UP000191144"/>
    </source>
</evidence>
<proteinExistence type="predicted"/>
<dbReference type="InterPro" id="IPR018501">
    <property type="entry name" value="DDT_dom"/>
</dbReference>
<evidence type="ECO:0000313" key="7">
    <source>
        <dbReference type="EMBL" id="SCU80806.1"/>
    </source>
</evidence>
<name>A0A1G4IV46_9SACH</name>
<accession>A0A1G4IV46</accession>
<evidence type="ECO:0000256" key="1">
    <source>
        <dbReference type="ARBA" id="ARBA00004123"/>
    </source>
</evidence>
<dbReference type="GO" id="GO:0000781">
    <property type="term" value="C:chromosome, telomeric region"/>
    <property type="evidence" value="ECO:0007669"/>
    <property type="project" value="GOC"/>
</dbReference>
<dbReference type="PROSITE" id="PS51136">
    <property type="entry name" value="WAC"/>
    <property type="match status" value="1"/>
</dbReference>
<dbReference type="PANTHER" id="PTHR32075">
    <property type="entry name" value="ISWI CHROMATIN-REMODELING COMPLEX SUBUNIT YPL216W-RELATED"/>
    <property type="match status" value="1"/>
</dbReference>